<dbReference type="Pfam" id="PF01928">
    <property type="entry name" value="CYTH"/>
    <property type="match status" value="1"/>
</dbReference>
<dbReference type="Proteomes" id="UP000230282">
    <property type="component" value="Unassembled WGS sequence"/>
</dbReference>
<dbReference type="RefSeq" id="WP_100296253.1">
    <property type="nucleotide sequence ID" value="NZ_PHGZ01000008.1"/>
</dbReference>
<gene>
    <name evidence="2" type="ORF">CVP04_04120</name>
</gene>
<dbReference type="SMART" id="SM01118">
    <property type="entry name" value="CYTH"/>
    <property type="match status" value="1"/>
</dbReference>
<keyword evidence="3" id="KW-1185">Reference proteome</keyword>
<comment type="caution">
    <text evidence="2">The sequence shown here is derived from an EMBL/GenBank/DDBJ whole genome shotgun (WGS) entry which is preliminary data.</text>
</comment>
<dbReference type="PANTHER" id="PTHR39569">
    <property type="entry name" value="INORGANIC TRIPHOSPHATASE"/>
    <property type="match status" value="1"/>
</dbReference>
<dbReference type="Gene3D" id="2.40.320.10">
    <property type="entry name" value="Hypothetical Protein Pfu-838710-001"/>
    <property type="match status" value="1"/>
</dbReference>
<feature type="domain" description="CYTH" evidence="1">
    <location>
        <begin position="2"/>
        <end position="199"/>
    </location>
</feature>
<dbReference type="PROSITE" id="PS51707">
    <property type="entry name" value="CYTH"/>
    <property type="match status" value="1"/>
</dbReference>
<dbReference type="InterPro" id="IPR033469">
    <property type="entry name" value="CYTH-like_dom_sf"/>
</dbReference>
<dbReference type="AlphaFoldDB" id="A0A2M8RWP6"/>
<evidence type="ECO:0000259" key="1">
    <source>
        <dbReference type="PROSITE" id="PS51707"/>
    </source>
</evidence>
<proteinExistence type="predicted"/>
<dbReference type="GO" id="GO:0050355">
    <property type="term" value="F:inorganic triphosphate phosphatase activity"/>
    <property type="evidence" value="ECO:0007669"/>
    <property type="project" value="InterPro"/>
</dbReference>
<dbReference type="SUPFAM" id="SSF55154">
    <property type="entry name" value="CYTH-like phosphatases"/>
    <property type="match status" value="1"/>
</dbReference>
<dbReference type="PANTHER" id="PTHR39569:SF1">
    <property type="entry name" value="INORGANIC TRIPHOSPHATASE"/>
    <property type="match status" value="1"/>
</dbReference>
<organism evidence="2 3">
    <name type="scientific">Caviibacterium pharyngocola</name>
    <dbReference type="NCBI Taxonomy" id="28159"/>
    <lineage>
        <taxon>Bacteria</taxon>
        <taxon>Pseudomonadati</taxon>
        <taxon>Pseudomonadota</taxon>
        <taxon>Gammaproteobacteria</taxon>
        <taxon>Pasteurellales</taxon>
        <taxon>Pasteurellaceae</taxon>
        <taxon>Caviibacterium</taxon>
    </lineage>
</organism>
<evidence type="ECO:0000313" key="3">
    <source>
        <dbReference type="Proteomes" id="UP000230282"/>
    </source>
</evidence>
<dbReference type="CDD" id="cd07756">
    <property type="entry name" value="CYTH-like_Pase_CHAD"/>
    <property type="match status" value="1"/>
</dbReference>
<protein>
    <submittedName>
        <fullName evidence="2">Inorganic triphosphatase</fullName>
    </submittedName>
</protein>
<dbReference type="InterPro" id="IPR023577">
    <property type="entry name" value="CYTH_domain"/>
</dbReference>
<accession>A0A2M8RWP6</accession>
<evidence type="ECO:0000313" key="2">
    <source>
        <dbReference type="EMBL" id="PJG83315.1"/>
    </source>
</evidence>
<name>A0A2M8RWP6_9PAST</name>
<sequence length="356" mass="40611">MSNEVELKLAVSPDFAEFLSQALSGLNVISQQTIFLGNSYYDSTDGFFAAHKMGLRIRRENDDFTLTLKTDGKVAGGLHIRPEYNVPLAENKADLTELVTRYDLDKSWLQLSLQAIFSTDFQRRLWLVEQGGTVIEVALDQGEIVAGEKREPICEVEFELKQGKITDLLRFVASLTLENGVRLSSASKAQRGYRLVAGKMPSAQDWLERWKDFLQSSQNMPKPLQKLTALFQFEQDLIEETVNLGADFFAQNFLRTVERVGAFFNLYHFYSENGKLLESAVNEQIESGRLHREDDLMLRLLDSHSRLLAAMKEIIRFHSETKDNAKAMAKLLELLHSAQYVHRMLDLILLTLNEND</sequence>
<dbReference type="InterPro" id="IPR039013">
    <property type="entry name" value="YgiF"/>
</dbReference>
<dbReference type="OrthoDB" id="3034217at2"/>
<reference evidence="2 3" key="1">
    <citation type="submission" date="2017-11" db="EMBL/GenBank/DDBJ databases">
        <title>Reclassification of Bisgaard taxon 5 as Caviibacterium pharyngocola gen. nov., sp. nov.</title>
        <authorList>
            <person name="Christensen H."/>
        </authorList>
    </citation>
    <scope>NUCLEOTIDE SEQUENCE [LARGE SCALE GENOMIC DNA]</scope>
    <source>
        <strain evidence="2 3">7_3</strain>
    </source>
</reference>
<dbReference type="EMBL" id="PHGZ01000008">
    <property type="protein sequence ID" value="PJG83315.1"/>
    <property type="molecule type" value="Genomic_DNA"/>
</dbReference>
<dbReference type="GO" id="GO:0046872">
    <property type="term" value="F:metal ion binding"/>
    <property type="evidence" value="ECO:0007669"/>
    <property type="project" value="TreeGrafter"/>
</dbReference>